<name>X0ZAK8_9ZZZZ</name>
<dbReference type="InterPro" id="IPR004942">
    <property type="entry name" value="Roadblock/LAMTOR2_dom"/>
</dbReference>
<feature type="domain" description="Roadblock/LAMTOR2" evidence="1">
    <location>
        <begin position="5"/>
        <end position="93"/>
    </location>
</feature>
<proteinExistence type="predicted"/>
<sequence length="315" mass="34837">MSDELTETLQNIKTITGVENVVLIQKDGLPVASAGVWFSKEEVFAVASSTCAIFGVAKLIHGDFKYLLMESETSKVFLASLPNDSDYFLTVTTAPRVNLAALFIEMKDNLSRLSYLLRQHIDGRLPPLRSYSSDETSRVLEGFAVAEGRATTYGTSRSIISLDRSQALSLRALLRQIHNSIPNIGSVFLSLSGGIRVSLEGFTNDRLAAMSFALHDASERVVRTLRNSSLQTVMCETDTTRHFIYSVPNGVFSLWVDKDSQKLGLMRLLLKHYIEEIRRVLSSVSMVKPAVPDDLKELLLAGSSDGGLLMTRRDK</sequence>
<dbReference type="AlphaFoldDB" id="X0ZAK8"/>
<feature type="domain" description="Roadblock/LAMTOR2" evidence="1">
    <location>
        <begin position="170"/>
        <end position="256"/>
    </location>
</feature>
<reference evidence="2" key="1">
    <citation type="journal article" date="2014" name="Front. Microbiol.">
        <title>High frequency of phylogenetically diverse reductive dehalogenase-homologous genes in deep subseafloor sedimentary metagenomes.</title>
        <authorList>
            <person name="Kawai M."/>
            <person name="Futagami T."/>
            <person name="Toyoda A."/>
            <person name="Takaki Y."/>
            <person name="Nishi S."/>
            <person name="Hori S."/>
            <person name="Arai W."/>
            <person name="Tsubouchi T."/>
            <person name="Morono Y."/>
            <person name="Uchiyama I."/>
            <person name="Ito T."/>
            <person name="Fujiyama A."/>
            <person name="Inagaki F."/>
            <person name="Takami H."/>
        </authorList>
    </citation>
    <scope>NUCLEOTIDE SEQUENCE</scope>
    <source>
        <strain evidence="2">Expedition CK06-06</strain>
    </source>
</reference>
<accession>X0ZAK8</accession>
<organism evidence="2">
    <name type="scientific">marine sediment metagenome</name>
    <dbReference type="NCBI Taxonomy" id="412755"/>
    <lineage>
        <taxon>unclassified sequences</taxon>
        <taxon>metagenomes</taxon>
        <taxon>ecological metagenomes</taxon>
    </lineage>
</organism>
<evidence type="ECO:0000313" key="2">
    <source>
        <dbReference type="EMBL" id="GAG66269.1"/>
    </source>
</evidence>
<dbReference type="SMART" id="SM00960">
    <property type="entry name" value="Robl_LC7"/>
    <property type="match status" value="2"/>
</dbReference>
<comment type="caution">
    <text evidence="2">The sequence shown here is derived from an EMBL/GenBank/DDBJ whole genome shotgun (WGS) entry which is preliminary data.</text>
</comment>
<dbReference type="Pfam" id="PF03259">
    <property type="entry name" value="Robl_LC7"/>
    <property type="match status" value="1"/>
</dbReference>
<dbReference type="EMBL" id="BART01001297">
    <property type="protein sequence ID" value="GAG66269.1"/>
    <property type="molecule type" value="Genomic_DNA"/>
</dbReference>
<dbReference type="SUPFAM" id="SSF103196">
    <property type="entry name" value="Roadblock/LC7 domain"/>
    <property type="match status" value="2"/>
</dbReference>
<gene>
    <name evidence="2" type="ORF">S01H4_04736</name>
</gene>
<evidence type="ECO:0000259" key="1">
    <source>
        <dbReference type="SMART" id="SM00960"/>
    </source>
</evidence>
<dbReference type="Gene3D" id="3.30.450.30">
    <property type="entry name" value="Dynein light chain 2a, cytoplasmic"/>
    <property type="match status" value="2"/>
</dbReference>
<protein>
    <recommendedName>
        <fullName evidence="1">Roadblock/LAMTOR2 domain-containing protein</fullName>
    </recommendedName>
</protein>